<evidence type="ECO:0000256" key="1">
    <source>
        <dbReference type="ARBA" id="ARBA00009410"/>
    </source>
</evidence>
<sequence length="418" mass="45279">MDVLVLGAGVIGLTTAYYLNAGGHRVTIVDRHPEVALETSYANGAQLSYSYVAPLAGPGILSKIPGWLTRSDSPMRFHPSLDPDLWRWCLQFVRACTRQQNVRSTRYLLQLSFLSRALMHKLVDDEPSLDFNYVRSGKLVLHRDANAFASAVGLLEFQRTLGCEQQALDHEACVQIEPALKAVRNQIAGGIYTASEDTADCYRFCVSLEKVLRERGVVFELATDVSALKHAPGGRVEAWAGTRRLPGEQIVVALGCASAKLLKTVGVGVPVYPLKGYSLTIPVRSCGIAPVISVTDFARKVVYARLGERMRVAGMADIAGYSRALNGHRLATLRREAEAVFPEAGDYSAADEWVGLRPATPRGLPVIGPTPIRNLWLNVGQGALGFTLATGCAQLLGDLITQRPTAIDCTMFSLGGRS</sequence>
<dbReference type="PATRIC" id="fig|908627.4.peg.8779"/>
<dbReference type="GO" id="GO:0005886">
    <property type="term" value="C:plasma membrane"/>
    <property type="evidence" value="ECO:0007669"/>
    <property type="project" value="TreeGrafter"/>
</dbReference>
<evidence type="ECO:0000313" key="5">
    <source>
        <dbReference type="Proteomes" id="UP000035963"/>
    </source>
</evidence>
<dbReference type="Proteomes" id="UP000035963">
    <property type="component" value="Unassembled WGS sequence"/>
</dbReference>
<dbReference type="GO" id="GO:0005737">
    <property type="term" value="C:cytoplasm"/>
    <property type="evidence" value="ECO:0007669"/>
    <property type="project" value="TreeGrafter"/>
</dbReference>
<dbReference type="EMBL" id="AEJF01000237">
    <property type="protein sequence ID" value="KLU20862.1"/>
    <property type="molecule type" value="Genomic_DNA"/>
</dbReference>
<dbReference type="SUPFAM" id="SSF51905">
    <property type="entry name" value="FAD/NAD(P)-binding domain"/>
    <property type="match status" value="1"/>
</dbReference>
<dbReference type="Gene3D" id="3.30.9.10">
    <property type="entry name" value="D-Amino Acid Oxidase, subunit A, domain 2"/>
    <property type="match status" value="1"/>
</dbReference>
<accession>A0A0J1CJI1</accession>
<dbReference type="PANTHER" id="PTHR13847:SF280">
    <property type="entry name" value="D-AMINO ACID DEHYDROGENASE"/>
    <property type="match status" value="1"/>
</dbReference>
<dbReference type="GO" id="GO:0055130">
    <property type="term" value="P:D-alanine catabolic process"/>
    <property type="evidence" value="ECO:0007669"/>
    <property type="project" value="TreeGrafter"/>
</dbReference>
<evidence type="ECO:0000256" key="2">
    <source>
        <dbReference type="ARBA" id="ARBA00023002"/>
    </source>
</evidence>
<dbReference type="AlphaFoldDB" id="A0A0J1CJI1"/>
<proteinExistence type="inferred from homology"/>
<evidence type="ECO:0000259" key="3">
    <source>
        <dbReference type="Pfam" id="PF01266"/>
    </source>
</evidence>
<gene>
    <name evidence="4" type="ORF">EOS_39210</name>
</gene>
<dbReference type="OrthoDB" id="18526at2"/>
<dbReference type="InterPro" id="IPR006076">
    <property type="entry name" value="FAD-dep_OxRdtase"/>
</dbReference>
<organism evidence="4 5">
    <name type="scientific">Caballeronia mineralivorans PML1(12)</name>
    <dbReference type="NCBI Taxonomy" id="908627"/>
    <lineage>
        <taxon>Bacteria</taxon>
        <taxon>Pseudomonadati</taxon>
        <taxon>Pseudomonadota</taxon>
        <taxon>Betaproteobacteria</taxon>
        <taxon>Burkholderiales</taxon>
        <taxon>Burkholderiaceae</taxon>
        <taxon>Caballeronia</taxon>
    </lineage>
</organism>
<dbReference type="SUPFAM" id="SSF54373">
    <property type="entry name" value="FAD-linked reductases, C-terminal domain"/>
    <property type="match status" value="1"/>
</dbReference>
<keyword evidence="2" id="KW-0560">Oxidoreductase</keyword>
<dbReference type="Pfam" id="PF01266">
    <property type="entry name" value="DAO"/>
    <property type="match status" value="1"/>
</dbReference>
<name>A0A0J1CJI1_9BURK</name>
<reference evidence="4 5" key="1">
    <citation type="journal article" date="2015" name="Genome Announc.">
        <title>Draft Genome Sequence of Burkholderia sp. Strain PML1(12), an Ectomycorrhizosphere-Inhabiting Bacterium with Effective Mineral-Weathering Ability.</title>
        <authorList>
            <person name="Uroz S."/>
            <person name="Oger P."/>
        </authorList>
    </citation>
    <scope>NUCLEOTIDE SEQUENCE [LARGE SCALE GENOMIC DNA]</scope>
    <source>
        <strain evidence="5">PML1(12)</strain>
    </source>
</reference>
<dbReference type="GO" id="GO:0008718">
    <property type="term" value="F:D-amino-acid dehydrogenase activity"/>
    <property type="evidence" value="ECO:0007669"/>
    <property type="project" value="TreeGrafter"/>
</dbReference>
<dbReference type="PANTHER" id="PTHR13847">
    <property type="entry name" value="SARCOSINE DEHYDROGENASE-RELATED"/>
    <property type="match status" value="1"/>
</dbReference>
<dbReference type="NCBIfam" id="NF001933">
    <property type="entry name" value="PRK00711.1"/>
    <property type="match status" value="1"/>
</dbReference>
<dbReference type="InterPro" id="IPR036188">
    <property type="entry name" value="FAD/NAD-bd_sf"/>
</dbReference>
<dbReference type="RefSeq" id="WP_047897617.1">
    <property type="nucleotide sequence ID" value="NZ_AEJF01000237.1"/>
</dbReference>
<comment type="caution">
    <text evidence="4">The sequence shown here is derived from an EMBL/GenBank/DDBJ whole genome shotgun (WGS) entry which is preliminary data.</text>
</comment>
<keyword evidence="5" id="KW-1185">Reference proteome</keyword>
<dbReference type="Gene3D" id="3.50.50.60">
    <property type="entry name" value="FAD/NAD(P)-binding domain"/>
    <property type="match status" value="2"/>
</dbReference>
<evidence type="ECO:0000313" key="4">
    <source>
        <dbReference type="EMBL" id="KLU20862.1"/>
    </source>
</evidence>
<protein>
    <submittedName>
        <fullName evidence="4">Amino acid dehydrogenase</fullName>
    </submittedName>
</protein>
<comment type="similarity">
    <text evidence="1">Belongs to the DadA oxidoreductase family.</text>
</comment>
<feature type="domain" description="FAD dependent oxidoreductase" evidence="3">
    <location>
        <begin position="2"/>
        <end position="399"/>
    </location>
</feature>